<dbReference type="PROSITE" id="PS51515">
    <property type="entry name" value="BIN3_SAM"/>
    <property type="match status" value="1"/>
</dbReference>
<evidence type="ECO:0000256" key="2">
    <source>
        <dbReference type="ARBA" id="ARBA00022603"/>
    </source>
</evidence>
<keyword evidence="2 7" id="KW-0489">Methyltransferase</keyword>
<keyword evidence="5" id="KW-0694">RNA-binding</keyword>
<protein>
    <recommendedName>
        <fullName evidence="7">RNA methyltransferase</fullName>
        <ecNumber evidence="7">2.1.1.-</ecNumber>
    </recommendedName>
</protein>
<gene>
    <name evidence="11" type="primary">LOC115625180</name>
</gene>
<dbReference type="Pfam" id="PF00398">
    <property type="entry name" value="RrnaAD"/>
    <property type="match status" value="1"/>
</dbReference>
<dbReference type="RefSeq" id="XP_030376005.1">
    <property type="nucleotide sequence ID" value="XM_030520145.1"/>
</dbReference>
<feature type="region of interest" description="Disordered" evidence="8">
    <location>
        <begin position="108"/>
        <end position="140"/>
    </location>
</feature>
<accession>A0A6J2TKJ8</accession>
<evidence type="ECO:0000313" key="11">
    <source>
        <dbReference type="RefSeq" id="XP_030376005.1"/>
    </source>
</evidence>
<evidence type="ECO:0000256" key="1">
    <source>
        <dbReference type="ARBA" id="ARBA00008361"/>
    </source>
</evidence>
<dbReference type="PANTHER" id="PTHR12315">
    <property type="entry name" value="BICOID-INTERACTING PROTEIN RELATED"/>
    <property type="match status" value="1"/>
</dbReference>
<dbReference type="InterPro" id="IPR001737">
    <property type="entry name" value="KsgA/Erm"/>
</dbReference>
<dbReference type="CDD" id="cd02440">
    <property type="entry name" value="AdoMet_MTases"/>
    <property type="match status" value="1"/>
</dbReference>
<name>A0A6J2TKJ8_DROLE</name>
<dbReference type="GeneID" id="115625180"/>
<dbReference type="FunFam" id="3.40.50.150:FF:000083">
    <property type="entry name" value="7SK snRNA methylphosphate capping enzyme"/>
    <property type="match status" value="1"/>
</dbReference>
<reference evidence="11" key="1">
    <citation type="submission" date="2025-08" db="UniProtKB">
        <authorList>
            <consortium name="RefSeq"/>
        </authorList>
    </citation>
    <scope>IDENTIFICATION</scope>
    <source>
        <strain evidence="11">11010-0011.00</strain>
        <tissue evidence="11">Whole body</tissue>
    </source>
</reference>
<dbReference type="GO" id="GO:0008171">
    <property type="term" value="F:O-methyltransferase activity"/>
    <property type="evidence" value="ECO:0007669"/>
    <property type="project" value="UniProtKB-UniRule"/>
</dbReference>
<dbReference type="Gene3D" id="3.40.50.150">
    <property type="entry name" value="Vaccinia Virus protein VP39"/>
    <property type="match status" value="1"/>
</dbReference>
<dbReference type="GO" id="GO:0040031">
    <property type="term" value="P:snRNA modification"/>
    <property type="evidence" value="ECO:0007669"/>
    <property type="project" value="TreeGrafter"/>
</dbReference>
<dbReference type="Proteomes" id="UP000504634">
    <property type="component" value="Unplaced"/>
</dbReference>
<evidence type="ECO:0000256" key="8">
    <source>
        <dbReference type="SAM" id="MobiDB-lite"/>
    </source>
</evidence>
<keyword evidence="4 6" id="KW-0949">S-adenosyl-L-methionine</keyword>
<dbReference type="Pfam" id="PF06859">
    <property type="entry name" value="Bin3"/>
    <property type="match status" value="1"/>
</dbReference>
<comment type="similarity">
    <text evidence="1 7">Belongs to the methyltransferase superfamily.</text>
</comment>
<dbReference type="InterPro" id="IPR039772">
    <property type="entry name" value="Bin3-like"/>
</dbReference>
<dbReference type="GO" id="GO:0032259">
    <property type="term" value="P:methylation"/>
    <property type="evidence" value="ECO:0007669"/>
    <property type="project" value="UniProtKB-KW"/>
</dbReference>
<sequence length="376" mass="43283">MEVETNNNNTVITEEIQKQNHQGTNSPIKLKVESNIVIVKSTDGIPINNDNAEKRKETNDDNTKEAKRLKLHMPATEDTEIANKVDNLESSKLADKLENIAKTQSTSIATAVQKKAPQSPKKRLQLDANNADSDAKKRRKQTKYMYGNYKNYYGKRFLDNVFHDIRLDVIDTHKELFKDKILLDIGSNTGHLTIEIAKRYGVKSLVGLDIDRKLIKIAQTQLNILKQKENATTSKRAENKFPFNVKFIYGNYVLDDDVLLEVQRPKFDVILCLSVTKWIHLQFGDAGLKQAFRRMFLQLLPGGKLILEPQAFQNYKRRKAITEQIRQHYNAIKFFPTEFTEYLLSPEVGFSKMELMGVPKHCEVGFTRPIQIFHKD</sequence>
<evidence type="ECO:0000256" key="6">
    <source>
        <dbReference type="PROSITE-ProRule" id="PRU00848"/>
    </source>
</evidence>
<proteinExistence type="inferred from homology"/>
<keyword evidence="10" id="KW-1185">Reference proteome</keyword>
<dbReference type="InterPro" id="IPR029063">
    <property type="entry name" value="SAM-dependent_MTases_sf"/>
</dbReference>
<dbReference type="InterPro" id="IPR010675">
    <property type="entry name" value="Bin3_C"/>
</dbReference>
<evidence type="ECO:0000259" key="9">
    <source>
        <dbReference type="PROSITE" id="PS51515"/>
    </source>
</evidence>
<organism evidence="10 11">
    <name type="scientific">Drosophila lebanonensis</name>
    <name type="common">Fruit fly</name>
    <name type="synonym">Scaptodrosophila lebanonensis</name>
    <dbReference type="NCBI Taxonomy" id="7225"/>
    <lineage>
        <taxon>Eukaryota</taxon>
        <taxon>Metazoa</taxon>
        <taxon>Ecdysozoa</taxon>
        <taxon>Arthropoda</taxon>
        <taxon>Hexapoda</taxon>
        <taxon>Insecta</taxon>
        <taxon>Pterygota</taxon>
        <taxon>Neoptera</taxon>
        <taxon>Endopterygota</taxon>
        <taxon>Diptera</taxon>
        <taxon>Brachycera</taxon>
        <taxon>Muscomorpha</taxon>
        <taxon>Ephydroidea</taxon>
        <taxon>Drosophilidae</taxon>
        <taxon>Scaptodrosophila</taxon>
    </lineage>
</organism>
<evidence type="ECO:0000256" key="4">
    <source>
        <dbReference type="ARBA" id="ARBA00022691"/>
    </source>
</evidence>
<evidence type="ECO:0000313" key="10">
    <source>
        <dbReference type="Proteomes" id="UP000504634"/>
    </source>
</evidence>
<dbReference type="InterPro" id="IPR024160">
    <property type="entry name" value="BIN3_SAM-bd_dom"/>
</dbReference>
<dbReference type="PANTHER" id="PTHR12315:SF0">
    <property type="entry name" value="7SK SNRNA METHYLPHOSPHATE CAPPING ENZYME"/>
    <property type="match status" value="1"/>
</dbReference>
<dbReference type="OrthoDB" id="10017101at2759"/>
<dbReference type="GO" id="GO:0008173">
    <property type="term" value="F:RNA methyltransferase activity"/>
    <property type="evidence" value="ECO:0007669"/>
    <property type="project" value="UniProtKB-UniRule"/>
</dbReference>
<evidence type="ECO:0000256" key="5">
    <source>
        <dbReference type="ARBA" id="ARBA00022884"/>
    </source>
</evidence>
<evidence type="ECO:0000256" key="7">
    <source>
        <dbReference type="RuleBase" id="RU367087"/>
    </source>
</evidence>
<dbReference type="SUPFAM" id="SSF53335">
    <property type="entry name" value="S-adenosyl-L-methionine-dependent methyltransferases"/>
    <property type="match status" value="1"/>
</dbReference>
<dbReference type="AlphaFoldDB" id="A0A6J2TKJ8"/>
<dbReference type="EC" id="2.1.1.-" evidence="7"/>
<evidence type="ECO:0000256" key="3">
    <source>
        <dbReference type="ARBA" id="ARBA00022679"/>
    </source>
</evidence>
<feature type="compositionally biased region" description="Basic and acidic residues" evidence="8">
    <location>
        <begin position="51"/>
        <end position="64"/>
    </location>
</feature>
<feature type="region of interest" description="Disordered" evidence="8">
    <location>
        <begin position="45"/>
        <end position="64"/>
    </location>
</feature>
<feature type="domain" description="Bin3-type SAM" evidence="9">
    <location>
        <begin position="164"/>
        <end position="376"/>
    </location>
</feature>
<keyword evidence="3 7" id="KW-0808">Transferase</keyword>
<dbReference type="GO" id="GO:0017069">
    <property type="term" value="F:snRNA binding"/>
    <property type="evidence" value="ECO:0007669"/>
    <property type="project" value="TreeGrafter"/>
</dbReference>